<evidence type="ECO:0000256" key="1">
    <source>
        <dbReference type="ARBA" id="ARBA00004167"/>
    </source>
</evidence>
<comment type="subcellular location">
    <subcellularLocation>
        <location evidence="1">Membrane</location>
        <topology evidence="1">Single-pass membrane protein</topology>
    </subcellularLocation>
</comment>
<dbReference type="AlphaFoldDB" id="A0A2M9D6P4"/>
<keyword evidence="4 6" id="KW-0472">Membrane</keyword>
<dbReference type="SUPFAM" id="SSF55486">
    <property type="entry name" value="Metalloproteases ('zincins'), catalytic domain"/>
    <property type="match status" value="1"/>
</dbReference>
<gene>
    <name evidence="7" type="ORF">CLV85_0558</name>
</gene>
<comment type="caution">
    <text evidence="7">The sequence shown here is derived from an EMBL/GenBank/DDBJ whole genome shotgun (WGS) entry which is preliminary data.</text>
</comment>
<sequence>MTFNDNARINPNKVSRRGPSTGVAVGGGSVLLVIGLFVASQFLGIDLTGLAGGGTSGTEQQQGESLSQCTTAEAANSDIDCRIAGAADSLDTYWATQIDGYRTTNVVLFTDQTNTGCGGATSASGPFYCPPDETIYVDTAFYDDLRTRFGSTGGPLAEMYVIAHEWAHHIQNSTGIMEGLDRQTSGPSSDSVRLELQADCFAGAWVGAASTITTDDGVTFLDPVTDAQIADALSAASAVGDDRIQESTQGQVTPETWTHGSSDKRQQWFTTGLEGGPNACNLFEVATP</sequence>
<evidence type="ECO:0000313" key="7">
    <source>
        <dbReference type="EMBL" id="PJJ81385.1"/>
    </source>
</evidence>
<evidence type="ECO:0008006" key="9">
    <source>
        <dbReference type="Google" id="ProtNLM"/>
    </source>
</evidence>
<evidence type="ECO:0000256" key="3">
    <source>
        <dbReference type="ARBA" id="ARBA00022989"/>
    </source>
</evidence>
<dbReference type="RefSeq" id="WP_100388073.1">
    <property type="nucleotide sequence ID" value="NZ_BMZU01000001.1"/>
</dbReference>
<feature type="region of interest" description="Disordered" evidence="5">
    <location>
        <begin position="1"/>
        <end position="20"/>
    </location>
</feature>
<dbReference type="Proteomes" id="UP000231742">
    <property type="component" value="Unassembled WGS sequence"/>
</dbReference>
<dbReference type="OrthoDB" id="9774900at2"/>
<evidence type="ECO:0000256" key="2">
    <source>
        <dbReference type="ARBA" id="ARBA00022692"/>
    </source>
</evidence>
<dbReference type="Pfam" id="PF04228">
    <property type="entry name" value="Zn_peptidase"/>
    <property type="match status" value="1"/>
</dbReference>
<evidence type="ECO:0000313" key="8">
    <source>
        <dbReference type="Proteomes" id="UP000231742"/>
    </source>
</evidence>
<feature type="compositionally biased region" description="Polar residues" evidence="5">
    <location>
        <begin position="246"/>
        <end position="260"/>
    </location>
</feature>
<reference evidence="7 8" key="1">
    <citation type="submission" date="2017-11" db="EMBL/GenBank/DDBJ databases">
        <title>Genomic Encyclopedia of Archaeal and Bacterial Type Strains, Phase II (KMG-II): From Individual Species to Whole Genera.</title>
        <authorList>
            <person name="Goeker M."/>
        </authorList>
    </citation>
    <scope>NUCLEOTIDE SEQUENCE [LARGE SCALE GENOMIC DNA]</scope>
    <source>
        <strain evidence="7 8">DSM 16400</strain>
    </source>
</reference>
<dbReference type="GO" id="GO:0016020">
    <property type="term" value="C:membrane"/>
    <property type="evidence" value="ECO:0007669"/>
    <property type="project" value="UniProtKB-SubCell"/>
</dbReference>
<keyword evidence="2 6" id="KW-0812">Transmembrane</keyword>
<evidence type="ECO:0000256" key="4">
    <source>
        <dbReference type="ARBA" id="ARBA00023136"/>
    </source>
</evidence>
<organism evidence="7 8">
    <name type="scientific">Salinibacterium amurskyense</name>
    <dbReference type="NCBI Taxonomy" id="205941"/>
    <lineage>
        <taxon>Bacteria</taxon>
        <taxon>Bacillati</taxon>
        <taxon>Actinomycetota</taxon>
        <taxon>Actinomycetes</taxon>
        <taxon>Micrococcales</taxon>
        <taxon>Microbacteriaceae</taxon>
        <taxon>Salinibacterium</taxon>
    </lineage>
</organism>
<feature type="region of interest" description="Disordered" evidence="5">
    <location>
        <begin position="240"/>
        <end position="263"/>
    </location>
</feature>
<dbReference type="PANTHER" id="PTHR30168">
    <property type="entry name" value="PUTATIVE MEMBRANE PROTEIN YPFJ"/>
    <property type="match status" value="1"/>
</dbReference>
<feature type="compositionally biased region" description="Polar residues" evidence="5">
    <location>
        <begin position="1"/>
        <end position="13"/>
    </location>
</feature>
<accession>A0A2M9D6P4</accession>
<proteinExistence type="predicted"/>
<name>A0A2M9D6P4_9MICO</name>
<keyword evidence="8" id="KW-1185">Reference proteome</keyword>
<dbReference type="PANTHER" id="PTHR30168:SF0">
    <property type="entry name" value="INNER MEMBRANE PROTEIN"/>
    <property type="match status" value="1"/>
</dbReference>
<evidence type="ECO:0000256" key="6">
    <source>
        <dbReference type="SAM" id="Phobius"/>
    </source>
</evidence>
<dbReference type="EMBL" id="PGFH01000001">
    <property type="protein sequence ID" value="PJJ81385.1"/>
    <property type="molecule type" value="Genomic_DNA"/>
</dbReference>
<evidence type="ECO:0000256" key="5">
    <source>
        <dbReference type="SAM" id="MobiDB-lite"/>
    </source>
</evidence>
<feature type="transmembrane region" description="Helical" evidence="6">
    <location>
        <begin position="21"/>
        <end position="43"/>
    </location>
</feature>
<dbReference type="InterPro" id="IPR007343">
    <property type="entry name" value="Uncharacterised_pept_Zn_put"/>
</dbReference>
<keyword evidence="3 6" id="KW-1133">Transmembrane helix</keyword>
<protein>
    <recommendedName>
        <fullName evidence="9">Neutral zinc metallopeptidase</fullName>
    </recommendedName>
</protein>